<evidence type="ECO:0000313" key="3">
    <source>
        <dbReference type="Proteomes" id="UP000815677"/>
    </source>
</evidence>
<feature type="compositionally biased region" description="Low complexity" evidence="1">
    <location>
        <begin position="29"/>
        <end position="39"/>
    </location>
</feature>
<feature type="compositionally biased region" description="Basic and acidic residues" evidence="1">
    <location>
        <begin position="101"/>
        <end position="111"/>
    </location>
</feature>
<feature type="compositionally biased region" description="Low complexity" evidence="1">
    <location>
        <begin position="1"/>
        <end position="16"/>
    </location>
</feature>
<feature type="compositionally biased region" description="Polar residues" evidence="1">
    <location>
        <begin position="17"/>
        <end position="26"/>
    </location>
</feature>
<gene>
    <name evidence="2" type="ORF">MCHLO_03429</name>
</gene>
<feature type="region of interest" description="Disordered" evidence="1">
    <location>
        <begin position="1"/>
        <end position="60"/>
    </location>
</feature>
<feature type="region of interest" description="Disordered" evidence="1">
    <location>
        <begin position="90"/>
        <end position="111"/>
    </location>
</feature>
<sequence>MAPKPATAATQPQNPTRSGLRSSSKELQAAPPSAPRRAPVNSIPEFTNLDSSLSSIGDESIRDETAPIVTFDSVDDKAAALTAVMESVSQTLDTGSSALADKPKKVATDPGKELHRKLAKTNNSSAAQTVPISASVVAASKTLTDTTSATNTNTTLTELAKDMTPPKEQHHAKGKERNPTETPNPFPTLQQASALSTSPSIVRVPQSTPRPTSPKRPEVIYTNAGQRGLGGRPRSPSPQPPTKDQVAVFALRPKALLS</sequence>
<dbReference type="EMBL" id="DF841847">
    <property type="protein sequence ID" value="GAT45878.1"/>
    <property type="molecule type" value="Genomic_DNA"/>
</dbReference>
<feature type="compositionally biased region" description="Basic and acidic residues" evidence="1">
    <location>
        <begin position="159"/>
        <end position="179"/>
    </location>
</feature>
<proteinExistence type="predicted"/>
<organism evidence="2 3">
    <name type="scientific">Mycena chlorophos</name>
    <name type="common">Agaric fungus</name>
    <name type="synonym">Agaricus chlorophos</name>
    <dbReference type="NCBI Taxonomy" id="658473"/>
    <lineage>
        <taxon>Eukaryota</taxon>
        <taxon>Fungi</taxon>
        <taxon>Dikarya</taxon>
        <taxon>Basidiomycota</taxon>
        <taxon>Agaricomycotina</taxon>
        <taxon>Agaricomycetes</taxon>
        <taxon>Agaricomycetidae</taxon>
        <taxon>Agaricales</taxon>
        <taxon>Marasmiineae</taxon>
        <taxon>Mycenaceae</taxon>
        <taxon>Mycena</taxon>
    </lineage>
</organism>
<feature type="compositionally biased region" description="Low complexity" evidence="1">
    <location>
        <begin position="141"/>
        <end position="157"/>
    </location>
</feature>
<keyword evidence="3" id="KW-1185">Reference proteome</keyword>
<evidence type="ECO:0000313" key="2">
    <source>
        <dbReference type="EMBL" id="GAT45878.1"/>
    </source>
</evidence>
<accession>A0ABQ0L3X8</accession>
<protein>
    <submittedName>
        <fullName evidence="2">Uncharacterized protein</fullName>
    </submittedName>
</protein>
<feature type="compositionally biased region" description="Polar residues" evidence="1">
    <location>
        <begin position="44"/>
        <end position="57"/>
    </location>
</feature>
<feature type="compositionally biased region" description="Polar residues" evidence="1">
    <location>
        <begin position="180"/>
        <end position="210"/>
    </location>
</feature>
<evidence type="ECO:0000256" key="1">
    <source>
        <dbReference type="SAM" id="MobiDB-lite"/>
    </source>
</evidence>
<reference evidence="2" key="1">
    <citation type="submission" date="2014-09" db="EMBL/GenBank/DDBJ databases">
        <title>Genome sequence of the luminous mushroom Mycena chlorophos for searching fungal bioluminescence genes.</title>
        <authorList>
            <person name="Tanaka Y."/>
            <person name="Kasuga D."/>
            <person name="Oba Y."/>
            <person name="Hase S."/>
            <person name="Sato K."/>
            <person name="Oba Y."/>
            <person name="Sakakibara Y."/>
        </authorList>
    </citation>
    <scope>NUCLEOTIDE SEQUENCE</scope>
</reference>
<dbReference type="Proteomes" id="UP000815677">
    <property type="component" value="Unassembled WGS sequence"/>
</dbReference>
<name>A0ABQ0L3X8_MYCCL</name>
<feature type="region of interest" description="Disordered" evidence="1">
    <location>
        <begin position="141"/>
        <end position="258"/>
    </location>
</feature>